<evidence type="ECO:0000313" key="11">
    <source>
        <dbReference type="EMBL" id="GAU94136.1"/>
    </source>
</evidence>
<evidence type="ECO:0000256" key="3">
    <source>
        <dbReference type="ARBA" id="ARBA00022801"/>
    </source>
</evidence>
<evidence type="ECO:0000256" key="6">
    <source>
        <dbReference type="ARBA" id="ARBA00023136"/>
    </source>
</evidence>
<comment type="similarity">
    <text evidence="7">Belongs to the type 2 lipid phosphate phosphatase family.</text>
</comment>
<feature type="compositionally biased region" description="Polar residues" evidence="8">
    <location>
        <begin position="96"/>
        <end position="106"/>
    </location>
</feature>
<evidence type="ECO:0000256" key="4">
    <source>
        <dbReference type="ARBA" id="ARBA00022824"/>
    </source>
</evidence>
<keyword evidence="12" id="KW-1185">Reference proteome</keyword>
<feature type="transmembrane region" description="Helical" evidence="9">
    <location>
        <begin position="254"/>
        <end position="275"/>
    </location>
</feature>
<dbReference type="GO" id="GO:0006670">
    <property type="term" value="P:sphingosine metabolic process"/>
    <property type="evidence" value="ECO:0007669"/>
    <property type="project" value="TreeGrafter"/>
</dbReference>
<dbReference type="Proteomes" id="UP000186922">
    <property type="component" value="Unassembled WGS sequence"/>
</dbReference>
<keyword evidence="3" id="KW-0378">Hydrolase</keyword>
<protein>
    <recommendedName>
        <fullName evidence="10">Phosphatidic acid phosphatase type 2/haloperoxidase domain-containing protein</fullName>
    </recommendedName>
</protein>
<dbReference type="PANTHER" id="PTHR14969">
    <property type="entry name" value="SPHINGOSINE-1-PHOSPHATE PHOSPHOHYDROLASE"/>
    <property type="match status" value="1"/>
</dbReference>
<dbReference type="STRING" id="947166.A0A1D1UWX3"/>
<evidence type="ECO:0000256" key="8">
    <source>
        <dbReference type="SAM" id="MobiDB-lite"/>
    </source>
</evidence>
<keyword evidence="4" id="KW-0256">Endoplasmic reticulum</keyword>
<dbReference type="InterPro" id="IPR000326">
    <property type="entry name" value="PAP2/HPO"/>
</dbReference>
<keyword evidence="5 9" id="KW-1133">Transmembrane helix</keyword>
<feature type="transmembrane region" description="Helical" evidence="9">
    <location>
        <begin position="308"/>
        <end position="331"/>
    </location>
</feature>
<dbReference type="Gene3D" id="1.20.144.10">
    <property type="entry name" value="Phosphatidic acid phosphatase type 2/haloperoxidase"/>
    <property type="match status" value="1"/>
</dbReference>
<comment type="caution">
    <text evidence="11">The sequence shown here is derived from an EMBL/GenBank/DDBJ whole genome shotgun (WGS) entry which is preliminary data.</text>
</comment>
<name>A0A1D1UWX3_RAMVA</name>
<dbReference type="PANTHER" id="PTHR14969:SF28">
    <property type="entry name" value="DIHYDROSPHINGOSINE 1-PHOSPHATE PHOSPHATASE LCB3-RELATED"/>
    <property type="match status" value="1"/>
</dbReference>
<accession>A0A1D1UWX3</accession>
<keyword evidence="2 9" id="KW-0812">Transmembrane</keyword>
<dbReference type="GO" id="GO:0005789">
    <property type="term" value="C:endoplasmic reticulum membrane"/>
    <property type="evidence" value="ECO:0007669"/>
    <property type="project" value="UniProtKB-SubCell"/>
</dbReference>
<evidence type="ECO:0000256" key="2">
    <source>
        <dbReference type="ARBA" id="ARBA00022692"/>
    </source>
</evidence>
<gene>
    <name evidence="11" type="primary">RvY_05964</name>
    <name evidence="11" type="synonym">RvY_05964.1</name>
    <name evidence="11" type="ORF">RvY_05964-1</name>
</gene>
<feature type="transmembrane region" description="Helical" evidence="9">
    <location>
        <begin position="188"/>
        <end position="206"/>
    </location>
</feature>
<feature type="region of interest" description="Disordered" evidence="8">
    <location>
        <begin position="92"/>
        <end position="140"/>
    </location>
</feature>
<feature type="transmembrane region" description="Helical" evidence="9">
    <location>
        <begin position="403"/>
        <end position="434"/>
    </location>
</feature>
<evidence type="ECO:0000256" key="1">
    <source>
        <dbReference type="ARBA" id="ARBA00004477"/>
    </source>
</evidence>
<dbReference type="InterPro" id="IPR036938">
    <property type="entry name" value="PAP2/HPO_sf"/>
</dbReference>
<dbReference type="OrthoDB" id="301434at2759"/>
<evidence type="ECO:0000256" key="9">
    <source>
        <dbReference type="SAM" id="Phobius"/>
    </source>
</evidence>
<dbReference type="SMART" id="SM00014">
    <property type="entry name" value="acidPPc"/>
    <property type="match status" value="1"/>
</dbReference>
<organism evidence="11 12">
    <name type="scientific">Ramazzottius varieornatus</name>
    <name type="common">Water bear</name>
    <name type="synonym">Tardigrade</name>
    <dbReference type="NCBI Taxonomy" id="947166"/>
    <lineage>
        <taxon>Eukaryota</taxon>
        <taxon>Metazoa</taxon>
        <taxon>Ecdysozoa</taxon>
        <taxon>Tardigrada</taxon>
        <taxon>Eutardigrada</taxon>
        <taxon>Parachela</taxon>
        <taxon>Hypsibioidea</taxon>
        <taxon>Ramazzottiidae</taxon>
        <taxon>Ramazzottius</taxon>
    </lineage>
</organism>
<sequence length="486" mass="53878">MEPLRAVLQLLSSDEIVSQFQTLCGLERVPPYENPNYQGDHPSSPKSNKPPSSPRDAFLKGDKGIDSIFAAVDRESGFESQEDLVERHIRHLNINKKPSNNSTPNQGDGRIVPKTPSASSPPSPVTGKYPSERTNGTGTASTAPAYRIRYRLLYYIFRFGSSLGYEAFYATFFPIWTWNIDGAVCRRVVTMWVLTMYIGQVLKDILKLSRPSPKVVIQMEPMYVSEYGMPSTHAMVGFSVPFSLLYFCGQRYDFPFAVGLAICSAWCILICLSRVYLGMHSVLDIIGGLALVSVLFAIFLPFADIADAFMLTSPIAPFVLFVCHIIPSLYYPQTLEEEVAKGQWGPTWADTVTILAAGAGISIGSWLNYQLGIITAPSLNGTDAILPPPYPIMWPSSQELVYCVLRAIVGLACLATVRIASKTMAYLTVCWYYGKDPSEVKGRNLVKFELPVKFITYAAIGLSATFFIPALFRGFRIARDTMYTEV</sequence>
<dbReference type="GO" id="GO:0042392">
    <property type="term" value="F:sphingosine-1-phosphate phosphatase activity"/>
    <property type="evidence" value="ECO:0007669"/>
    <property type="project" value="TreeGrafter"/>
</dbReference>
<dbReference type="AlphaFoldDB" id="A0A1D1UWX3"/>
<keyword evidence="6 9" id="KW-0472">Membrane</keyword>
<dbReference type="EMBL" id="BDGG01000002">
    <property type="protein sequence ID" value="GAU94136.1"/>
    <property type="molecule type" value="Genomic_DNA"/>
</dbReference>
<evidence type="ECO:0000259" key="10">
    <source>
        <dbReference type="SMART" id="SM00014"/>
    </source>
</evidence>
<dbReference type="CDD" id="cd03388">
    <property type="entry name" value="PAP2_SPPase1"/>
    <property type="match status" value="1"/>
</dbReference>
<proteinExistence type="inferred from homology"/>
<feature type="transmembrane region" description="Helical" evidence="9">
    <location>
        <begin position="152"/>
        <end position="176"/>
    </location>
</feature>
<comment type="subcellular location">
    <subcellularLocation>
        <location evidence="1">Endoplasmic reticulum membrane</location>
        <topology evidence="1">Multi-pass membrane protein</topology>
    </subcellularLocation>
</comment>
<feature type="domain" description="Phosphatidic acid phosphatase type 2/haloperoxidase" evidence="10">
    <location>
        <begin position="186"/>
        <end position="300"/>
    </location>
</feature>
<feature type="region of interest" description="Disordered" evidence="8">
    <location>
        <begin position="31"/>
        <end position="60"/>
    </location>
</feature>
<dbReference type="Pfam" id="PF01569">
    <property type="entry name" value="PAP2"/>
    <property type="match status" value="1"/>
</dbReference>
<feature type="transmembrane region" description="Helical" evidence="9">
    <location>
        <begin position="282"/>
        <end position="302"/>
    </location>
</feature>
<evidence type="ECO:0000313" key="12">
    <source>
        <dbReference type="Proteomes" id="UP000186922"/>
    </source>
</evidence>
<feature type="transmembrane region" description="Helical" evidence="9">
    <location>
        <begin position="227"/>
        <end position="248"/>
    </location>
</feature>
<dbReference type="SUPFAM" id="SSF48317">
    <property type="entry name" value="Acid phosphatase/Vanadium-dependent haloperoxidase"/>
    <property type="match status" value="1"/>
</dbReference>
<evidence type="ECO:0000256" key="7">
    <source>
        <dbReference type="ARBA" id="ARBA00038324"/>
    </source>
</evidence>
<feature type="transmembrane region" description="Helical" evidence="9">
    <location>
        <begin position="454"/>
        <end position="472"/>
    </location>
</feature>
<evidence type="ECO:0000256" key="5">
    <source>
        <dbReference type="ARBA" id="ARBA00022989"/>
    </source>
</evidence>
<reference evidence="11 12" key="1">
    <citation type="journal article" date="2016" name="Nat. Commun.">
        <title>Extremotolerant tardigrade genome and improved radiotolerance of human cultured cells by tardigrade-unique protein.</title>
        <authorList>
            <person name="Hashimoto T."/>
            <person name="Horikawa D.D."/>
            <person name="Saito Y."/>
            <person name="Kuwahara H."/>
            <person name="Kozuka-Hata H."/>
            <person name="Shin-I T."/>
            <person name="Minakuchi Y."/>
            <person name="Ohishi K."/>
            <person name="Motoyama A."/>
            <person name="Aizu T."/>
            <person name="Enomoto A."/>
            <person name="Kondo K."/>
            <person name="Tanaka S."/>
            <person name="Hara Y."/>
            <person name="Koshikawa S."/>
            <person name="Sagara H."/>
            <person name="Miura T."/>
            <person name="Yokobori S."/>
            <person name="Miyagawa K."/>
            <person name="Suzuki Y."/>
            <person name="Kubo T."/>
            <person name="Oyama M."/>
            <person name="Kohara Y."/>
            <person name="Fujiyama A."/>
            <person name="Arakawa K."/>
            <person name="Katayama T."/>
            <person name="Toyoda A."/>
            <person name="Kunieda T."/>
        </authorList>
    </citation>
    <scope>NUCLEOTIDE SEQUENCE [LARGE SCALE GENOMIC DNA]</scope>
    <source>
        <strain evidence="11 12">YOKOZUNA-1</strain>
    </source>
</reference>